<evidence type="ECO:0000313" key="2">
    <source>
        <dbReference type="Proteomes" id="UP001140949"/>
    </source>
</evidence>
<protein>
    <submittedName>
        <fullName evidence="1">Uncharacterized protein</fullName>
    </submittedName>
</protein>
<dbReference type="AlphaFoldDB" id="A0AAX6FB66"/>
<proteinExistence type="predicted"/>
<reference evidence="1" key="2">
    <citation type="submission" date="2023-04" db="EMBL/GenBank/DDBJ databases">
        <authorList>
            <person name="Bruccoleri R.E."/>
            <person name="Oakeley E.J."/>
            <person name="Faust A.-M."/>
            <person name="Dessus-Babus S."/>
            <person name="Altorfer M."/>
            <person name="Burckhardt D."/>
            <person name="Oertli M."/>
            <person name="Naumann U."/>
            <person name="Petersen F."/>
            <person name="Wong J."/>
        </authorList>
    </citation>
    <scope>NUCLEOTIDE SEQUENCE</scope>
    <source>
        <strain evidence="1">GSM-AAB239-AS_SAM_17_03QT</strain>
        <tissue evidence="1">Leaf</tissue>
    </source>
</reference>
<organism evidence="1 2">
    <name type="scientific">Iris pallida</name>
    <name type="common">Sweet iris</name>
    <dbReference type="NCBI Taxonomy" id="29817"/>
    <lineage>
        <taxon>Eukaryota</taxon>
        <taxon>Viridiplantae</taxon>
        <taxon>Streptophyta</taxon>
        <taxon>Embryophyta</taxon>
        <taxon>Tracheophyta</taxon>
        <taxon>Spermatophyta</taxon>
        <taxon>Magnoliopsida</taxon>
        <taxon>Liliopsida</taxon>
        <taxon>Asparagales</taxon>
        <taxon>Iridaceae</taxon>
        <taxon>Iridoideae</taxon>
        <taxon>Irideae</taxon>
        <taxon>Iris</taxon>
    </lineage>
</organism>
<dbReference type="Proteomes" id="UP001140949">
    <property type="component" value="Unassembled WGS sequence"/>
</dbReference>
<accession>A0AAX6FB66</accession>
<name>A0AAX6FB66_IRIPA</name>
<evidence type="ECO:0000313" key="1">
    <source>
        <dbReference type="EMBL" id="KAJ6813720.1"/>
    </source>
</evidence>
<reference evidence="1" key="1">
    <citation type="journal article" date="2023" name="GigaByte">
        <title>Genome assembly of the bearded iris, Iris pallida Lam.</title>
        <authorList>
            <person name="Bruccoleri R.E."/>
            <person name="Oakeley E.J."/>
            <person name="Faust A.M.E."/>
            <person name="Altorfer M."/>
            <person name="Dessus-Babus S."/>
            <person name="Burckhardt D."/>
            <person name="Oertli M."/>
            <person name="Naumann U."/>
            <person name="Petersen F."/>
            <person name="Wong J."/>
        </authorList>
    </citation>
    <scope>NUCLEOTIDE SEQUENCE</scope>
    <source>
        <strain evidence="1">GSM-AAB239-AS_SAM_17_03QT</strain>
    </source>
</reference>
<dbReference type="EMBL" id="JANAVB010030220">
    <property type="protein sequence ID" value="KAJ6813720.1"/>
    <property type="molecule type" value="Genomic_DNA"/>
</dbReference>
<keyword evidence="2" id="KW-1185">Reference proteome</keyword>
<sequence>MADFHEVAVAASGTGLEKNGGEVQWRRRRAHNQDLSGAIDGTGRRITGSGGGEVAVVVVTGGG</sequence>
<gene>
    <name evidence="1" type="ORF">M6B38_142860</name>
</gene>
<comment type="caution">
    <text evidence="1">The sequence shown here is derived from an EMBL/GenBank/DDBJ whole genome shotgun (WGS) entry which is preliminary data.</text>
</comment>